<evidence type="ECO:0000256" key="1">
    <source>
        <dbReference type="SAM" id="MobiDB-lite"/>
    </source>
</evidence>
<evidence type="ECO:0000313" key="2">
    <source>
        <dbReference type="EnsemblMetazoa" id="XP_022660305"/>
    </source>
</evidence>
<dbReference type="InParanoid" id="A0A7M7K3M3"/>
<dbReference type="RefSeq" id="XP_022660305.1">
    <property type="nucleotide sequence ID" value="XM_022804570.1"/>
</dbReference>
<dbReference type="GeneID" id="111250007"/>
<dbReference type="Proteomes" id="UP000594260">
    <property type="component" value="Unplaced"/>
</dbReference>
<feature type="compositionally biased region" description="Polar residues" evidence="1">
    <location>
        <begin position="279"/>
        <end position="295"/>
    </location>
</feature>
<organism evidence="2 3">
    <name type="scientific">Varroa destructor</name>
    <name type="common">Honeybee mite</name>
    <dbReference type="NCBI Taxonomy" id="109461"/>
    <lineage>
        <taxon>Eukaryota</taxon>
        <taxon>Metazoa</taxon>
        <taxon>Ecdysozoa</taxon>
        <taxon>Arthropoda</taxon>
        <taxon>Chelicerata</taxon>
        <taxon>Arachnida</taxon>
        <taxon>Acari</taxon>
        <taxon>Parasitiformes</taxon>
        <taxon>Mesostigmata</taxon>
        <taxon>Gamasina</taxon>
        <taxon>Dermanyssoidea</taxon>
        <taxon>Varroidae</taxon>
        <taxon>Varroa</taxon>
    </lineage>
</organism>
<dbReference type="EnsemblMetazoa" id="XM_022804570">
    <property type="protein sequence ID" value="XP_022660305"/>
    <property type="gene ID" value="LOC111250007"/>
</dbReference>
<accession>A0A7M7K3M3</accession>
<dbReference type="OrthoDB" id="6512851at2759"/>
<dbReference type="AlphaFoldDB" id="A0A7M7K3M3"/>
<protein>
    <submittedName>
        <fullName evidence="2">Uncharacterized protein</fullName>
    </submittedName>
</protein>
<sequence>MRQYCQPPRKHPYHRRVRQRGQLVVRLHRHHHHHRHQSQPQLGALVSDRDPSVLIARQLSPLPESEQTLSDHRPSQHHRVVTVASLGGNSLINTETLRRQEWYLRKCYAKELRIIQGKGPSTNTMEDRAARVGTPASFADGPVVTGGTEERAPSRVRVHFFESGAVKCPSATGGSSAAMDVSVDGQLFNGNASNSYFRETQQTQQHVFTTSTPNGTSVRTVTYTARQSTDSGIDNPFRPEGELSLEADEIVKAIKEGRPIDSIDSGRISRQELGTTTLSINTSAVPENKSPTNVKNGAAKNGSAKGPSNKKDAKPGVVDVQRGVVVPPSEAQQAEQVVIKKKPRCKCCVIQ</sequence>
<evidence type="ECO:0000313" key="3">
    <source>
        <dbReference type="Proteomes" id="UP000594260"/>
    </source>
</evidence>
<keyword evidence="3" id="KW-1185">Reference proteome</keyword>
<reference evidence="2" key="1">
    <citation type="submission" date="2021-01" db="UniProtKB">
        <authorList>
            <consortium name="EnsemblMetazoa"/>
        </authorList>
    </citation>
    <scope>IDENTIFICATION</scope>
</reference>
<feature type="region of interest" description="Disordered" evidence="1">
    <location>
        <begin position="279"/>
        <end position="318"/>
    </location>
</feature>
<name>A0A7M7K3M3_VARDE</name>
<dbReference type="KEGG" id="vde:111250007"/>
<proteinExistence type="predicted"/>